<gene>
    <name evidence="1" type="ORF">H6G94_09665</name>
</gene>
<protein>
    <submittedName>
        <fullName evidence="1">Uncharacterized protein</fullName>
    </submittedName>
</protein>
<reference evidence="1 2" key="1">
    <citation type="journal article" date="2020" name="ISME J.">
        <title>Comparative genomics reveals insights into cyanobacterial evolution and habitat adaptation.</title>
        <authorList>
            <person name="Chen M.Y."/>
            <person name="Teng W.K."/>
            <person name="Zhao L."/>
            <person name="Hu C.X."/>
            <person name="Zhou Y.K."/>
            <person name="Han B.P."/>
            <person name="Song L.R."/>
            <person name="Shu W.S."/>
        </authorList>
    </citation>
    <scope>NUCLEOTIDE SEQUENCE [LARGE SCALE GENOMIC DNA]</scope>
    <source>
        <strain evidence="1 2">FACHB-252</strain>
    </source>
</reference>
<accession>A0ABR8H8E2</accession>
<organism evidence="1 2">
    <name type="scientific">Nostoc punctiforme FACHB-252</name>
    <dbReference type="NCBI Taxonomy" id="1357509"/>
    <lineage>
        <taxon>Bacteria</taxon>
        <taxon>Bacillati</taxon>
        <taxon>Cyanobacteriota</taxon>
        <taxon>Cyanophyceae</taxon>
        <taxon>Nostocales</taxon>
        <taxon>Nostocaceae</taxon>
        <taxon>Nostoc</taxon>
    </lineage>
</organism>
<keyword evidence="2" id="KW-1185">Reference proteome</keyword>
<proteinExistence type="predicted"/>
<evidence type="ECO:0000313" key="1">
    <source>
        <dbReference type="EMBL" id="MBD2611536.1"/>
    </source>
</evidence>
<dbReference type="Proteomes" id="UP000606396">
    <property type="component" value="Unassembled WGS sequence"/>
</dbReference>
<dbReference type="EMBL" id="JACJTC010000006">
    <property type="protein sequence ID" value="MBD2611536.1"/>
    <property type="molecule type" value="Genomic_DNA"/>
</dbReference>
<comment type="caution">
    <text evidence="1">The sequence shown here is derived from an EMBL/GenBank/DDBJ whole genome shotgun (WGS) entry which is preliminary data.</text>
</comment>
<sequence>MSGQTDFLKMILEKYFLDMLFRTIVSPTIFNEVPEDVSAQKSFCNTNIQLLYDLTENCVILLDSDKSISKAIIDAIEKWPVKFRKPAKELIKELRNKNRLVIAPKEYTVCSECNIDYCQQCIGIALTCSPNAIFTTEDCCQCVKNQSLPIKPIDTAEYSISKFFQHRRQISPLTLNNREWNQEQLEDKILIPLFRDAKHIKIYDRMIGRATKDFIPEHYKNTLEWVFNIFLQESSSRTGRIFEVYSGLDTRYLSNQEITDIKNLLRQFEADMQRIYSFPFTLKLKEEYGREQEMPHARYLITDQIGVLIERGFDLLWTDQQMRDNGLNPSNDDRPIRDVTISRIPEPNKIEAAVRKLPDL</sequence>
<dbReference type="RefSeq" id="WP_206758515.1">
    <property type="nucleotide sequence ID" value="NZ_JACJTC010000006.1"/>
</dbReference>
<evidence type="ECO:0000313" key="2">
    <source>
        <dbReference type="Proteomes" id="UP000606396"/>
    </source>
</evidence>
<name>A0ABR8H8E2_NOSPU</name>